<evidence type="ECO:0000313" key="6">
    <source>
        <dbReference type="EMBL" id="AZS52254.1"/>
    </source>
</evidence>
<dbReference type="SUPFAM" id="SSF53720">
    <property type="entry name" value="ALDH-like"/>
    <property type="match status" value="1"/>
</dbReference>
<dbReference type="PANTHER" id="PTHR11699">
    <property type="entry name" value="ALDEHYDE DEHYDROGENASE-RELATED"/>
    <property type="match status" value="1"/>
</dbReference>
<protein>
    <submittedName>
        <fullName evidence="6">Aldehyde dehydrogenase family protein</fullName>
    </submittedName>
</protein>
<dbReference type="Gene3D" id="3.40.309.10">
    <property type="entry name" value="Aldehyde Dehydrogenase, Chain A, domain 2"/>
    <property type="match status" value="1"/>
</dbReference>
<dbReference type="PROSITE" id="PS00070">
    <property type="entry name" value="ALDEHYDE_DEHYDR_CYS"/>
    <property type="match status" value="1"/>
</dbReference>
<reference evidence="7" key="1">
    <citation type="submission" date="2018-06" db="EMBL/GenBank/DDBJ databases">
        <title>Complete genome of Pseudomonas insecticola strain QZS01.</title>
        <authorList>
            <person name="Wang J."/>
            <person name="Su Q."/>
        </authorList>
    </citation>
    <scope>NUCLEOTIDE SEQUENCE [LARGE SCALE GENOMIC DNA]</scope>
    <source>
        <strain evidence="7">QZS01</strain>
    </source>
</reference>
<dbReference type="InterPro" id="IPR029510">
    <property type="entry name" value="Ald_DH_CS_GLU"/>
</dbReference>
<evidence type="ECO:0000259" key="5">
    <source>
        <dbReference type="Pfam" id="PF00171"/>
    </source>
</evidence>
<name>A0A3Q9JL93_9GAMM</name>
<dbReference type="KEGG" id="emo:DM558_12915"/>
<evidence type="ECO:0000256" key="3">
    <source>
        <dbReference type="PROSITE-ProRule" id="PRU10007"/>
    </source>
</evidence>
<evidence type="ECO:0000256" key="2">
    <source>
        <dbReference type="ARBA" id="ARBA00023002"/>
    </source>
</evidence>
<accession>A0A3Q9JL93</accession>
<keyword evidence="7" id="KW-1185">Reference proteome</keyword>
<dbReference type="GO" id="GO:0016620">
    <property type="term" value="F:oxidoreductase activity, acting on the aldehyde or oxo group of donors, NAD or NADP as acceptor"/>
    <property type="evidence" value="ECO:0007669"/>
    <property type="project" value="InterPro"/>
</dbReference>
<keyword evidence="2 4" id="KW-0560">Oxidoreductase</keyword>
<dbReference type="FunFam" id="3.40.605.10:FF:000007">
    <property type="entry name" value="NAD/NADP-dependent betaine aldehyde dehydrogenase"/>
    <property type="match status" value="1"/>
</dbReference>
<proteinExistence type="inferred from homology"/>
<dbReference type="PROSITE" id="PS00687">
    <property type="entry name" value="ALDEHYDE_DEHYDR_GLU"/>
    <property type="match status" value="1"/>
</dbReference>
<organism evidence="6 7">
    <name type="scientific">Entomomonas moraniae</name>
    <dbReference type="NCBI Taxonomy" id="2213226"/>
    <lineage>
        <taxon>Bacteria</taxon>
        <taxon>Pseudomonadati</taxon>
        <taxon>Pseudomonadota</taxon>
        <taxon>Gammaproteobacteria</taxon>
        <taxon>Pseudomonadales</taxon>
        <taxon>Pseudomonadaceae</taxon>
        <taxon>Entomomonas</taxon>
    </lineage>
</organism>
<comment type="similarity">
    <text evidence="1 4">Belongs to the aldehyde dehydrogenase family.</text>
</comment>
<dbReference type="InterPro" id="IPR015590">
    <property type="entry name" value="Aldehyde_DH_dom"/>
</dbReference>
<feature type="active site" evidence="3">
    <location>
        <position position="261"/>
    </location>
</feature>
<sequence>MVKLLKDLQESLKPKKNYQLFINGKWQDSSDGKTFTTENPATNEHLATLAAATREDVDLAVKSAWQAFPSWSKTSPAERSAILLKIADLLEKETERFATIETLDNGKPIRETMSVDVPAAVDHFRYFAGVIRAHSDEADVIDNDTLSLVISEPIGVVGQIVPWNFPLLMGAWKIAPALAAGNCIVIKPSRETSLSLLELVRILGEVLPEGVVNLVTGAGSTTGQYMLQHEGFSKLAFTGSTDIGYGVAKAAAEKLIPATLELGGKSANIVFEDAQMDKAVEGAALAILFNQGQVCCAGSRLLVQRPIYDKFLAQLKAKFESVKVGDPLDPTTQMGCQISEKHMNKILSFVGIGTRQGARLLTGGERFGTEGAFVKPTILADCKPDMDISCQEVFGPVLAVIPFDTEEEAITIANNSEFGLGGAVWTRDINCALRVSKGVRTGRMWVNCYNQLPAHAPFGGVKKSGIGRETHKMILEAYTQKKNIFISTSEKLTGLF</sequence>
<dbReference type="Gene3D" id="3.40.605.10">
    <property type="entry name" value="Aldehyde Dehydrogenase, Chain A, domain 1"/>
    <property type="match status" value="1"/>
</dbReference>
<dbReference type="Pfam" id="PF00171">
    <property type="entry name" value="Aldedh"/>
    <property type="match status" value="1"/>
</dbReference>
<evidence type="ECO:0000256" key="1">
    <source>
        <dbReference type="ARBA" id="ARBA00009986"/>
    </source>
</evidence>
<evidence type="ECO:0000313" key="7">
    <source>
        <dbReference type="Proteomes" id="UP000273143"/>
    </source>
</evidence>
<dbReference type="InterPro" id="IPR016163">
    <property type="entry name" value="Ald_DH_C"/>
</dbReference>
<dbReference type="InterPro" id="IPR016161">
    <property type="entry name" value="Ald_DH/histidinol_DH"/>
</dbReference>
<dbReference type="EMBL" id="CP029822">
    <property type="protein sequence ID" value="AZS52254.1"/>
    <property type="molecule type" value="Genomic_DNA"/>
</dbReference>
<dbReference type="AlphaFoldDB" id="A0A3Q9JL93"/>
<dbReference type="InterPro" id="IPR016162">
    <property type="entry name" value="Ald_DH_N"/>
</dbReference>
<dbReference type="FunFam" id="3.40.309.10:FF:000012">
    <property type="entry name" value="Betaine aldehyde dehydrogenase"/>
    <property type="match status" value="1"/>
</dbReference>
<dbReference type="InterPro" id="IPR016160">
    <property type="entry name" value="Ald_DH_CS_CYS"/>
</dbReference>
<evidence type="ECO:0000256" key="4">
    <source>
        <dbReference type="RuleBase" id="RU003345"/>
    </source>
</evidence>
<feature type="domain" description="Aldehyde dehydrogenase" evidence="5">
    <location>
        <begin position="26"/>
        <end position="484"/>
    </location>
</feature>
<gene>
    <name evidence="6" type="ORF">DM558_12915</name>
</gene>
<dbReference type="Proteomes" id="UP000273143">
    <property type="component" value="Chromosome"/>
</dbReference>